<evidence type="ECO:0000313" key="2">
    <source>
        <dbReference type="EMBL" id="KAI1703943.1"/>
    </source>
</evidence>
<evidence type="ECO:0000313" key="3">
    <source>
        <dbReference type="Proteomes" id="UP001201812"/>
    </source>
</evidence>
<comment type="caution">
    <text evidence="2">The sequence shown here is derived from an EMBL/GenBank/DDBJ whole genome shotgun (WGS) entry which is preliminary data.</text>
</comment>
<keyword evidence="1" id="KW-0812">Transmembrane</keyword>
<dbReference type="AlphaFoldDB" id="A0AAD4MRL9"/>
<dbReference type="Proteomes" id="UP001201812">
    <property type="component" value="Unassembled WGS sequence"/>
</dbReference>
<evidence type="ECO:0000256" key="1">
    <source>
        <dbReference type="SAM" id="Phobius"/>
    </source>
</evidence>
<organism evidence="2 3">
    <name type="scientific">Ditylenchus destructor</name>
    <dbReference type="NCBI Taxonomy" id="166010"/>
    <lineage>
        <taxon>Eukaryota</taxon>
        <taxon>Metazoa</taxon>
        <taxon>Ecdysozoa</taxon>
        <taxon>Nematoda</taxon>
        <taxon>Chromadorea</taxon>
        <taxon>Rhabditida</taxon>
        <taxon>Tylenchina</taxon>
        <taxon>Tylenchomorpha</taxon>
        <taxon>Sphaerularioidea</taxon>
        <taxon>Anguinidae</taxon>
        <taxon>Anguininae</taxon>
        <taxon>Ditylenchus</taxon>
    </lineage>
</organism>
<reference evidence="2" key="1">
    <citation type="submission" date="2022-01" db="EMBL/GenBank/DDBJ databases">
        <title>Genome Sequence Resource for Two Populations of Ditylenchus destructor, the Migratory Endoparasitic Phytonematode.</title>
        <authorList>
            <person name="Zhang H."/>
            <person name="Lin R."/>
            <person name="Xie B."/>
        </authorList>
    </citation>
    <scope>NUCLEOTIDE SEQUENCE</scope>
    <source>
        <strain evidence="2">BazhouSP</strain>
    </source>
</reference>
<accession>A0AAD4MRL9</accession>
<protein>
    <submittedName>
        <fullName evidence="2">Uncharacterized protein</fullName>
    </submittedName>
</protein>
<gene>
    <name evidence="2" type="ORF">DdX_14558</name>
</gene>
<keyword evidence="3" id="KW-1185">Reference proteome</keyword>
<keyword evidence="1" id="KW-0472">Membrane</keyword>
<name>A0AAD4MRL9_9BILA</name>
<sequence length="118" mass="13941">MSYGIPLKNNFILGPIIVLALFLSWIFLVSYDTSRYNGIPLRSRVQLSLPFMEHHPKRLDHKVAILVVSDYHWRLREYEWAQKTLKCYARLQNYTMRYIFTSMDPALKGVCNQTDVSK</sequence>
<proteinExistence type="predicted"/>
<feature type="transmembrane region" description="Helical" evidence="1">
    <location>
        <begin position="12"/>
        <end position="31"/>
    </location>
</feature>
<keyword evidence="1" id="KW-1133">Transmembrane helix</keyword>
<dbReference type="EMBL" id="JAKKPZ010000074">
    <property type="protein sequence ID" value="KAI1703943.1"/>
    <property type="molecule type" value="Genomic_DNA"/>
</dbReference>